<dbReference type="InterPro" id="IPR003497">
    <property type="entry name" value="BRO_N_domain"/>
</dbReference>
<name>A0A3B0UVN2_9ZZZZ</name>
<dbReference type="PROSITE" id="PS51750">
    <property type="entry name" value="BRO_N"/>
    <property type="match status" value="1"/>
</dbReference>
<evidence type="ECO:0000259" key="1">
    <source>
        <dbReference type="PROSITE" id="PS51750"/>
    </source>
</evidence>
<dbReference type="AlphaFoldDB" id="A0A3B0UVN2"/>
<evidence type="ECO:0000313" key="2">
    <source>
        <dbReference type="EMBL" id="VAW32233.1"/>
    </source>
</evidence>
<protein>
    <submittedName>
        <fullName evidence="2">DNA-damage-inducible protein d</fullName>
    </submittedName>
</protein>
<accession>A0A3B0UVN2</accession>
<proteinExistence type="predicted"/>
<sequence>MDEKTSLERIEFEGFNIRRIWDDETERWWFAVVDVVKTLADSKKPRDYWYRMKKRVGASEGFELSTICRQFRMEAANGRFYQTECADTEGMLRIIQSIPSPKAEPFKQWLARVGYERIQEIENPELAAQRAKALYKAKGYSDEWIEARLHSVDIRKELTDEWQNRGVKAGKEYAFLTAEISRGTFNLTPDDHKKLKTLPKKDNLRDHMSNAELVFTMLGELSTTEVARHEDAQGYGENKGLPVFNFGHW</sequence>
<dbReference type="SMART" id="SM01040">
    <property type="entry name" value="Bro-N"/>
    <property type="match status" value="1"/>
</dbReference>
<feature type="domain" description="Bro-N" evidence="1">
    <location>
        <begin position="4"/>
        <end position="122"/>
    </location>
</feature>
<reference evidence="2" key="1">
    <citation type="submission" date="2018-06" db="EMBL/GenBank/DDBJ databases">
        <authorList>
            <person name="Zhirakovskaya E."/>
        </authorList>
    </citation>
    <scope>NUCLEOTIDE SEQUENCE</scope>
</reference>
<organism evidence="2">
    <name type="scientific">hydrothermal vent metagenome</name>
    <dbReference type="NCBI Taxonomy" id="652676"/>
    <lineage>
        <taxon>unclassified sequences</taxon>
        <taxon>metagenomes</taxon>
        <taxon>ecological metagenomes</taxon>
    </lineage>
</organism>
<gene>
    <name evidence="2" type="ORF">MNBD_CHLOROFLEXI01-862</name>
</gene>
<dbReference type="Pfam" id="PF02498">
    <property type="entry name" value="Bro-N"/>
    <property type="match status" value="1"/>
</dbReference>
<dbReference type="EMBL" id="UOEU01000337">
    <property type="protein sequence ID" value="VAW32233.1"/>
    <property type="molecule type" value="Genomic_DNA"/>
</dbReference>